<dbReference type="AlphaFoldDB" id="A0A9D4IZF5"/>
<reference evidence="1" key="2">
    <citation type="submission" date="2020-11" db="EMBL/GenBank/DDBJ databases">
        <authorList>
            <person name="McCartney M.A."/>
            <person name="Auch B."/>
            <person name="Kono T."/>
            <person name="Mallez S."/>
            <person name="Becker A."/>
            <person name="Gohl D.M."/>
            <person name="Silverstein K.A.T."/>
            <person name="Koren S."/>
            <person name="Bechman K.B."/>
            <person name="Herman A."/>
            <person name="Abrahante J.E."/>
            <person name="Garbe J."/>
        </authorList>
    </citation>
    <scope>NUCLEOTIDE SEQUENCE</scope>
    <source>
        <strain evidence="1">Duluth1</strain>
        <tissue evidence="1">Whole animal</tissue>
    </source>
</reference>
<dbReference type="EMBL" id="JAIWYP010000008">
    <property type="protein sequence ID" value="KAH3790354.1"/>
    <property type="molecule type" value="Genomic_DNA"/>
</dbReference>
<sequence length="71" mass="7779">MAIPTHLFNKFYNSLKKLSTEKSCVSLTRLLSTASPMLITTTLATMGEFDIWTCSIFLYGPAAATKTISSI</sequence>
<dbReference type="Proteomes" id="UP000828390">
    <property type="component" value="Unassembled WGS sequence"/>
</dbReference>
<proteinExistence type="predicted"/>
<organism evidence="1 2">
    <name type="scientific">Dreissena polymorpha</name>
    <name type="common">Zebra mussel</name>
    <name type="synonym">Mytilus polymorpha</name>
    <dbReference type="NCBI Taxonomy" id="45954"/>
    <lineage>
        <taxon>Eukaryota</taxon>
        <taxon>Metazoa</taxon>
        <taxon>Spiralia</taxon>
        <taxon>Lophotrochozoa</taxon>
        <taxon>Mollusca</taxon>
        <taxon>Bivalvia</taxon>
        <taxon>Autobranchia</taxon>
        <taxon>Heteroconchia</taxon>
        <taxon>Euheterodonta</taxon>
        <taxon>Imparidentia</taxon>
        <taxon>Neoheterodontei</taxon>
        <taxon>Myida</taxon>
        <taxon>Dreissenoidea</taxon>
        <taxon>Dreissenidae</taxon>
        <taxon>Dreissena</taxon>
    </lineage>
</organism>
<reference evidence="1" key="1">
    <citation type="journal article" date="2019" name="bioRxiv">
        <title>The Genome of the Zebra Mussel, Dreissena polymorpha: A Resource for Invasive Species Research.</title>
        <authorList>
            <person name="McCartney M.A."/>
            <person name="Auch B."/>
            <person name="Kono T."/>
            <person name="Mallez S."/>
            <person name="Zhang Y."/>
            <person name="Obille A."/>
            <person name="Becker A."/>
            <person name="Abrahante J.E."/>
            <person name="Garbe J."/>
            <person name="Badalamenti J.P."/>
            <person name="Herman A."/>
            <person name="Mangelson H."/>
            <person name="Liachko I."/>
            <person name="Sullivan S."/>
            <person name="Sone E.D."/>
            <person name="Koren S."/>
            <person name="Silverstein K.A.T."/>
            <person name="Beckman K.B."/>
            <person name="Gohl D.M."/>
        </authorList>
    </citation>
    <scope>NUCLEOTIDE SEQUENCE</scope>
    <source>
        <strain evidence="1">Duluth1</strain>
        <tissue evidence="1">Whole animal</tissue>
    </source>
</reference>
<evidence type="ECO:0000313" key="1">
    <source>
        <dbReference type="EMBL" id="KAH3790354.1"/>
    </source>
</evidence>
<accession>A0A9D4IZF5</accession>
<comment type="caution">
    <text evidence="1">The sequence shown here is derived from an EMBL/GenBank/DDBJ whole genome shotgun (WGS) entry which is preliminary data.</text>
</comment>
<keyword evidence="2" id="KW-1185">Reference proteome</keyword>
<name>A0A9D4IZF5_DREPO</name>
<protein>
    <submittedName>
        <fullName evidence="1">Uncharacterized protein</fullName>
    </submittedName>
</protein>
<gene>
    <name evidence="1" type="ORF">DPMN_168552</name>
</gene>
<evidence type="ECO:0000313" key="2">
    <source>
        <dbReference type="Proteomes" id="UP000828390"/>
    </source>
</evidence>